<dbReference type="Gene3D" id="1.20.920.10">
    <property type="entry name" value="Bromodomain-like"/>
    <property type="match status" value="1"/>
</dbReference>
<feature type="compositionally biased region" description="Basic residues" evidence="3">
    <location>
        <begin position="1096"/>
        <end position="1105"/>
    </location>
</feature>
<evidence type="ECO:0000256" key="1">
    <source>
        <dbReference type="ARBA" id="ARBA00023117"/>
    </source>
</evidence>
<dbReference type="InterPro" id="IPR001487">
    <property type="entry name" value="Bromodomain"/>
</dbReference>
<dbReference type="PROSITE" id="PS50014">
    <property type="entry name" value="BROMODOMAIN_2"/>
    <property type="match status" value="1"/>
</dbReference>
<keyword evidence="1 2" id="KW-0103">Bromodomain</keyword>
<feature type="compositionally biased region" description="Basic and acidic residues" evidence="3">
    <location>
        <begin position="858"/>
        <end position="894"/>
    </location>
</feature>
<keyword evidence="6" id="KW-1185">Reference proteome</keyword>
<feature type="compositionally biased region" description="Basic and acidic residues" evidence="3">
    <location>
        <begin position="737"/>
        <end position="755"/>
    </location>
</feature>
<evidence type="ECO:0000259" key="4">
    <source>
        <dbReference type="PROSITE" id="PS50014"/>
    </source>
</evidence>
<evidence type="ECO:0000256" key="3">
    <source>
        <dbReference type="SAM" id="MobiDB-lite"/>
    </source>
</evidence>
<protein>
    <recommendedName>
        <fullName evidence="4">Bromo domain-containing protein</fullName>
    </recommendedName>
</protein>
<accession>A0AA39F8N9</accession>
<feature type="compositionally biased region" description="Basic and acidic residues" evidence="3">
    <location>
        <begin position="668"/>
        <end position="727"/>
    </location>
</feature>
<dbReference type="InterPro" id="IPR037966">
    <property type="entry name" value="Brd8_Bromo_dom"/>
</dbReference>
<comment type="caution">
    <text evidence="5">The sequence shown here is derived from an EMBL/GenBank/DDBJ whole genome shotgun (WGS) entry which is preliminary data.</text>
</comment>
<dbReference type="AlphaFoldDB" id="A0AA39F8N9"/>
<evidence type="ECO:0000313" key="6">
    <source>
        <dbReference type="Proteomes" id="UP001168990"/>
    </source>
</evidence>
<dbReference type="SUPFAM" id="SSF47370">
    <property type="entry name" value="Bromodomain"/>
    <property type="match status" value="1"/>
</dbReference>
<dbReference type="EMBL" id="JAQQBS010001422">
    <property type="protein sequence ID" value="KAK0165014.1"/>
    <property type="molecule type" value="Genomic_DNA"/>
</dbReference>
<reference evidence="5" key="1">
    <citation type="journal article" date="2023" name="bioRxiv">
        <title>Scaffold-level genome assemblies of two parasitoid biocontrol wasps reveal the parthenogenesis mechanism and an associated novel virus.</title>
        <authorList>
            <person name="Inwood S."/>
            <person name="Skelly J."/>
            <person name="Guhlin J."/>
            <person name="Harrop T."/>
            <person name="Goldson S."/>
            <person name="Dearden P."/>
        </authorList>
    </citation>
    <scope>NUCLEOTIDE SEQUENCE</scope>
    <source>
        <strain evidence="5">Irish</strain>
        <tissue evidence="5">Whole body</tissue>
    </source>
</reference>
<feature type="region of interest" description="Disordered" evidence="3">
    <location>
        <begin position="425"/>
        <end position="446"/>
    </location>
</feature>
<feature type="compositionally biased region" description="Basic and acidic residues" evidence="3">
    <location>
        <begin position="613"/>
        <end position="644"/>
    </location>
</feature>
<reference evidence="5" key="2">
    <citation type="submission" date="2023-03" db="EMBL/GenBank/DDBJ databases">
        <authorList>
            <person name="Inwood S.N."/>
            <person name="Skelly J.G."/>
            <person name="Guhlin J."/>
            <person name="Harrop T.W.R."/>
            <person name="Goldson S.G."/>
            <person name="Dearden P.K."/>
        </authorList>
    </citation>
    <scope>NUCLEOTIDE SEQUENCE</scope>
    <source>
        <strain evidence="5">Irish</strain>
        <tissue evidence="5">Whole body</tissue>
    </source>
</reference>
<organism evidence="5 6">
    <name type="scientific">Microctonus aethiopoides</name>
    <dbReference type="NCBI Taxonomy" id="144406"/>
    <lineage>
        <taxon>Eukaryota</taxon>
        <taxon>Metazoa</taxon>
        <taxon>Ecdysozoa</taxon>
        <taxon>Arthropoda</taxon>
        <taxon>Hexapoda</taxon>
        <taxon>Insecta</taxon>
        <taxon>Pterygota</taxon>
        <taxon>Neoptera</taxon>
        <taxon>Endopterygota</taxon>
        <taxon>Hymenoptera</taxon>
        <taxon>Apocrita</taxon>
        <taxon>Ichneumonoidea</taxon>
        <taxon>Braconidae</taxon>
        <taxon>Euphorinae</taxon>
        <taxon>Microctonus</taxon>
    </lineage>
</organism>
<feature type="compositionally biased region" description="Polar residues" evidence="3">
    <location>
        <begin position="174"/>
        <end position="201"/>
    </location>
</feature>
<feature type="domain" description="Bromo" evidence="4">
    <location>
        <begin position="961"/>
        <end position="1031"/>
    </location>
</feature>
<feature type="region of interest" description="Disordered" evidence="3">
    <location>
        <begin position="219"/>
        <end position="238"/>
    </location>
</feature>
<dbReference type="Pfam" id="PF00439">
    <property type="entry name" value="Bromodomain"/>
    <property type="match status" value="1"/>
</dbReference>
<feature type="compositionally biased region" description="Polar residues" evidence="3">
    <location>
        <begin position="228"/>
        <end position="238"/>
    </location>
</feature>
<dbReference type="PANTHER" id="PTHR15398">
    <property type="entry name" value="BROMODOMAIN-CONTAINING PROTEIN 8"/>
    <property type="match status" value="1"/>
</dbReference>
<feature type="region of interest" description="Disordered" evidence="3">
    <location>
        <begin position="172"/>
        <end position="213"/>
    </location>
</feature>
<feature type="compositionally biased region" description="Acidic residues" evidence="3">
    <location>
        <begin position="900"/>
        <end position="909"/>
    </location>
</feature>
<evidence type="ECO:0000313" key="5">
    <source>
        <dbReference type="EMBL" id="KAK0165014.1"/>
    </source>
</evidence>
<gene>
    <name evidence="5" type="ORF">PV328_003572</name>
</gene>
<dbReference type="CDD" id="cd05507">
    <property type="entry name" value="Bromo_brd8_like"/>
    <property type="match status" value="1"/>
</dbReference>
<dbReference type="Proteomes" id="UP001168990">
    <property type="component" value="Unassembled WGS sequence"/>
</dbReference>
<feature type="compositionally biased region" description="Low complexity" evidence="3">
    <location>
        <begin position="1063"/>
        <end position="1075"/>
    </location>
</feature>
<proteinExistence type="predicted"/>
<dbReference type="GO" id="GO:0035267">
    <property type="term" value="C:NuA4 histone acetyltransferase complex"/>
    <property type="evidence" value="ECO:0007669"/>
    <property type="project" value="TreeGrafter"/>
</dbReference>
<name>A0AA39F8N9_9HYME</name>
<feature type="region of interest" description="Disordered" evidence="3">
    <location>
        <begin position="613"/>
        <end position="755"/>
    </location>
</feature>
<sequence>MASIQDRLKIKRESCDTWSTREQLCLASSVLKAGDQNWISVSRSLKPFAEKEALRPPDWFSQKSCAVQYAILLENADTPKRKKRESGETTGESIVKRLRQERIAELGQILAFQRDEYQQLKAEVNLLKSGTVTDEKLQKMWMAIEQEEREQEQKARAHSAWLAKRQQKLDVLSPQITPTSTPKKVVESNNESQESIDSTNGSEEEKKSRSGQTALLTSLLTSPSPTTQIPFTTSTAQVTSPTIASLLGSNTKIHTTQPSPRMSPQLHQLVTSAIATTTTERPSAGAPTLSMLLALPANLSRGTLSSLPTTTVQTQVTDVATTPTRLSTKQISQNRPITTRSPIVTATSEIPETENMVQIIDHIDDVIGKDKIADVIDKDEINEIIGDIEELIKEEITGNPQATTSTPSIIETLPVAIENKPVQVQERSAPRDIDESVSLSSSSESELAIEEIDQSTSSIAEIIGTAIEPPEAKVIVETISEKDIPVENKTEEIPSVKSEETAKVNENAVMKIEESVRVPGINQKEEKEEDKKEMIVENKETIHNIVESAEKTLETQSEVIDKIVEEKVEKSQQEEIPVSSKEIEKIEHETSKLEENNDEAVVESKEKEVAEIEQKVENTEIEEKSPAVESIETKSKVIEMKDIQDQSSIITKGEEIISEQLNDSSDSQELKEEIPDNKDAPEKSADQSQDEEKPVKSPEKSENKKEEIEEPESSSKEETDCKIKETSEVISTATMPKESEEVPETKPEEITNPKLEIEDKIEDTECNVENILVKQESIEEKPNATEEMKAEEVTSEQLIEVKEVEEIEETKELKKTKEVQQIKKAEEVKEIVNAPEIVKEIKVKEVKETKEIKETKVEKPEKIEKLEKTEKIGKDDESKNKKDEEMVEIKKEEPTASTADDTEMEEEESSLTKLSAGRAMKTYSKKQNIAVDSEPETESSGEGADYRAWKKAVMLVYNRLATHKYASVFLRPITEDQAPGYHSVIFRPMDLSTIKKNIDNGTIRSTMHFQRDVMLMFQNAIMYNKHDTFVYQMAVSMQEECLQHMQILVEVTGEGPFRRETRTAASSSSETSESSAIKRKRSHITPSPHDTESPRMKKRRKSEND</sequence>
<feature type="region of interest" description="Disordered" evidence="3">
    <location>
        <begin position="1058"/>
        <end position="1105"/>
    </location>
</feature>
<feature type="compositionally biased region" description="Low complexity" evidence="3">
    <location>
        <begin position="436"/>
        <end position="446"/>
    </location>
</feature>
<feature type="region of interest" description="Disordered" evidence="3">
    <location>
        <begin position="858"/>
        <end position="913"/>
    </location>
</feature>
<dbReference type="PANTHER" id="PTHR15398:SF4">
    <property type="entry name" value="BROMODOMAIN-CONTAINING PROTEIN 8 ISOFORM X1"/>
    <property type="match status" value="1"/>
</dbReference>
<dbReference type="SMART" id="SM00297">
    <property type="entry name" value="BROMO"/>
    <property type="match status" value="1"/>
</dbReference>
<dbReference type="PRINTS" id="PR00503">
    <property type="entry name" value="BROMODOMAIN"/>
</dbReference>
<dbReference type="InterPro" id="IPR036427">
    <property type="entry name" value="Bromodomain-like_sf"/>
</dbReference>
<evidence type="ECO:0000256" key="2">
    <source>
        <dbReference type="PROSITE-ProRule" id="PRU00035"/>
    </source>
</evidence>